<sequence length="839" mass="91490">MPRIAADELTESRVAALMEQAQAAVDAGWVPSEHLPANIFKFLEPLTIASGQGFYTTTMMILGALPALCNGATIQLWPGRPTPLMAIVLQVAAAQKGKSRLTALVEEAFDSCDDYLVQKAKEMVADYPGASPVVKTLSLQSFTFTEFFHRCSSEWQQVDWNTGDERNGLPHRIWLSSGFCLDEAYEFLEGLGMMGTSQKGEGGKTASLNASSLNRLIQAGSHKRGTRTGTSSTTSRPPPVNLSVCGNLHPSKAISMERQLQGNHVAACKERFIFCCDRSTPRHAELPADYISGDSAWTWLPLTPQQAVIFDWEAYLNRPAAFSLPEDQAPCNGYIGAPEGYPLKLPDGVLSRVRFPCSEHGVTTEWRISARWCQPNHIPAFQQGLQRAIDFFGRKPQLILPMTAGAQRLLLGNQVAQSVRASGHEDDTALSALHANAAWQQGVFAALVAVLDMCSSNSPVVDLQVTEMHVRLACRLLEINLNIRQAWRSQGDLSLPEEREATHLHNAVAMGAGQLGRGDFAPPLGTQPFPLAAELPATIQEAEQEDHEASYAPDGGDVLEDTEALTVTPLTFKDVLSEDHLKTNGLGPGGAMLFPQTKKSGQVTQLFFDRVLLRKVLLHGSAEIELNKLVDKMSNKIVTPAKTPGEQSRTSRVRPSLVEVRKVIQAAVDTYPRLFRWLPDKPGHVQCRSWSASQVNKILYHNECMKACRVTLKEAGHNRVGVACMPCFVLIAEPCASLCFSCFQVSRARLVYMDGAAARCRGSAQAGAEQTEPPDVAATWMQSWQLLFAHEAAVFFLQYGKYMSVCLHAGQGCLADVASDCGFLSPHRLPGRSPSSAAG</sequence>
<keyword evidence="4" id="KW-1185">Reference proteome</keyword>
<proteinExistence type="predicted"/>
<dbReference type="EMBL" id="CAMXCT010004550">
    <property type="protein sequence ID" value="CAI4009518.1"/>
    <property type="molecule type" value="Genomic_DNA"/>
</dbReference>
<evidence type="ECO:0000313" key="3">
    <source>
        <dbReference type="EMBL" id="CAL4796830.1"/>
    </source>
</evidence>
<evidence type="ECO:0000313" key="4">
    <source>
        <dbReference type="Proteomes" id="UP001152797"/>
    </source>
</evidence>
<dbReference type="Proteomes" id="UP001152797">
    <property type="component" value="Unassembled WGS sequence"/>
</dbReference>
<dbReference type="AlphaFoldDB" id="A0A9P1DG73"/>
<dbReference type="EMBL" id="CAMXCT030004550">
    <property type="protein sequence ID" value="CAL4796830.1"/>
    <property type="molecule type" value="Genomic_DNA"/>
</dbReference>
<feature type="region of interest" description="Disordered" evidence="1">
    <location>
        <begin position="219"/>
        <end position="242"/>
    </location>
</feature>
<comment type="caution">
    <text evidence="2">The sequence shown here is derived from an EMBL/GenBank/DDBJ whole genome shotgun (WGS) entry which is preliminary data.</text>
</comment>
<evidence type="ECO:0000313" key="2">
    <source>
        <dbReference type="EMBL" id="CAI4009518.1"/>
    </source>
</evidence>
<protein>
    <submittedName>
        <fullName evidence="3">COG complex component COG2 C-terminal domain-containing protein</fullName>
    </submittedName>
</protein>
<gene>
    <name evidence="2" type="ORF">C1SCF055_LOCUS34870</name>
</gene>
<reference evidence="2" key="1">
    <citation type="submission" date="2022-10" db="EMBL/GenBank/DDBJ databases">
        <authorList>
            <person name="Chen Y."/>
            <person name="Dougan E. K."/>
            <person name="Chan C."/>
            <person name="Rhodes N."/>
            <person name="Thang M."/>
        </authorList>
    </citation>
    <scope>NUCLEOTIDE SEQUENCE</scope>
</reference>
<organism evidence="2">
    <name type="scientific">Cladocopium goreaui</name>
    <dbReference type="NCBI Taxonomy" id="2562237"/>
    <lineage>
        <taxon>Eukaryota</taxon>
        <taxon>Sar</taxon>
        <taxon>Alveolata</taxon>
        <taxon>Dinophyceae</taxon>
        <taxon>Suessiales</taxon>
        <taxon>Symbiodiniaceae</taxon>
        <taxon>Cladocopium</taxon>
    </lineage>
</organism>
<name>A0A9P1DG73_9DINO</name>
<dbReference type="EMBL" id="CAMXCT020004550">
    <property type="protein sequence ID" value="CAL1162893.1"/>
    <property type="molecule type" value="Genomic_DNA"/>
</dbReference>
<accession>A0A9P1DG73</accession>
<reference evidence="3 4" key="2">
    <citation type="submission" date="2024-05" db="EMBL/GenBank/DDBJ databases">
        <authorList>
            <person name="Chen Y."/>
            <person name="Shah S."/>
            <person name="Dougan E. K."/>
            <person name="Thang M."/>
            <person name="Chan C."/>
        </authorList>
    </citation>
    <scope>NUCLEOTIDE SEQUENCE [LARGE SCALE GENOMIC DNA]</scope>
</reference>
<evidence type="ECO:0000256" key="1">
    <source>
        <dbReference type="SAM" id="MobiDB-lite"/>
    </source>
</evidence>